<evidence type="ECO:0000313" key="1">
    <source>
        <dbReference type="EMBL" id="GAA2274192.1"/>
    </source>
</evidence>
<organism evidence="1 2">
    <name type="scientific">Kitasatospora cystarginea</name>
    <dbReference type="NCBI Taxonomy" id="58350"/>
    <lineage>
        <taxon>Bacteria</taxon>
        <taxon>Bacillati</taxon>
        <taxon>Actinomycetota</taxon>
        <taxon>Actinomycetes</taxon>
        <taxon>Kitasatosporales</taxon>
        <taxon>Streptomycetaceae</taxon>
        <taxon>Kitasatospora</taxon>
    </lineage>
</organism>
<dbReference type="EMBL" id="BAAATR010000049">
    <property type="protein sequence ID" value="GAA2274192.1"/>
    <property type="molecule type" value="Genomic_DNA"/>
</dbReference>
<protein>
    <submittedName>
        <fullName evidence="1">Uncharacterized protein</fullName>
    </submittedName>
</protein>
<evidence type="ECO:0000313" key="2">
    <source>
        <dbReference type="Proteomes" id="UP001500305"/>
    </source>
</evidence>
<dbReference type="Proteomes" id="UP001500305">
    <property type="component" value="Unassembled WGS sequence"/>
</dbReference>
<keyword evidence="2" id="KW-1185">Reference proteome</keyword>
<accession>A0ABP5RTH5</accession>
<reference evidence="2" key="1">
    <citation type="journal article" date="2019" name="Int. J. Syst. Evol. Microbiol.">
        <title>The Global Catalogue of Microorganisms (GCM) 10K type strain sequencing project: providing services to taxonomists for standard genome sequencing and annotation.</title>
        <authorList>
            <consortium name="The Broad Institute Genomics Platform"/>
            <consortium name="The Broad Institute Genome Sequencing Center for Infectious Disease"/>
            <person name="Wu L."/>
            <person name="Ma J."/>
        </authorList>
    </citation>
    <scope>NUCLEOTIDE SEQUENCE [LARGE SCALE GENOMIC DNA]</scope>
    <source>
        <strain evidence="2">JCM 7356</strain>
    </source>
</reference>
<sequence>MGAGVGVRVGAADRKRVQLRQLRSGSVQGGDALGEEPLDFLPRQFLGQADERLGDLVGVATGLEVRADPFELLVVAVLRRGELPQFGLGHTELLGKSRRGFGEVAHADAVR</sequence>
<comment type="caution">
    <text evidence="1">The sequence shown here is derived from an EMBL/GenBank/DDBJ whole genome shotgun (WGS) entry which is preliminary data.</text>
</comment>
<gene>
    <name evidence="1" type="ORF">GCM10010430_70210</name>
</gene>
<name>A0ABP5RTH5_9ACTN</name>
<proteinExistence type="predicted"/>